<dbReference type="AlphaFoldDB" id="A0A5J9V9C0"/>
<organism evidence="1 2">
    <name type="scientific">Eragrostis curvula</name>
    <name type="common">weeping love grass</name>
    <dbReference type="NCBI Taxonomy" id="38414"/>
    <lineage>
        <taxon>Eukaryota</taxon>
        <taxon>Viridiplantae</taxon>
        <taxon>Streptophyta</taxon>
        <taxon>Embryophyta</taxon>
        <taxon>Tracheophyta</taxon>
        <taxon>Spermatophyta</taxon>
        <taxon>Magnoliopsida</taxon>
        <taxon>Liliopsida</taxon>
        <taxon>Poales</taxon>
        <taxon>Poaceae</taxon>
        <taxon>PACMAD clade</taxon>
        <taxon>Chloridoideae</taxon>
        <taxon>Eragrostideae</taxon>
        <taxon>Eragrostidinae</taxon>
        <taxon>Eragrostis</taxon>
    </lineage>
</organism>
<reference evidence="1 2" key="1">
    <citation type="journal article" date="2019" name="Sci. Rep.">
        <title>A high-quality genome of Eragrostis curvula grass provides insights into Poaceae evolution and supports new strategies to enhance forage quality.</title>
        <authorList>
            <person name="Carballo J."/>
            <person name="Santos B.A.C.M."/>
            <person name="Zappacosta D."/>
            <person name="Garbus I."/>
            <person name="Selva J.P."/>
            <person name="Gallo C.A."/>
            <person name="Diaz A."/>
            <person name="Albertini E."/>
            <person name="Caccamo M."/>
            <person name="Echenique V."/>
        </authorList>
    </citation>
    <scope>NUCLEOTIDE SEQUENCE [LARGE SCALE GENOMIC DNA]</scope>
    <source>
        <strain evidence="2">cv. Victoria</strain>
        <tissue evidence="1">Leaf</tissue>
    </source>
</reference>
<sequence length="70" mass="7870">MERTAEPCLLPQLAAHRPPRTAAQLPVLTCCRRLSRGIIQSFDFLYTSKFVVLIDLLEGKFLLVSAIPLM</sequence>
<accession>A0A5J9V9C0</accession>
<name>A0A5J9V9C0_9POAL</name>
<evidence type="ECO:0000313" key="2">
    <source>
        <dbReference type="Proteomes" id="UP000324897"/>
    </source>
</evidence>
<evidence type="ECO:0000313" key="1">
    <source>
        <dbReference type="EMBL" id="TVU32208.1"/>
    </source>
</evidence>
<keyword evidence="2" id="KW-1185">Reference proteome</keyword>
<dbReference type="Proteomes" id="UP000324897">
    <property type="component" value="Chromosome 1"/>
</dbReference>
<dbReference type="Gramene" id="TVU32208">
    <property type="protein sequence ID" value="TVU32208"/>
    <property type="gene ID" value="EJB05_23930"/>
</dbReference>
<proteinExistence type="predicted"/>
<gene>
    <name evidence="1" type="ORF">EJB05_23930</name>
</gene>
<dbReference type="EMBL" id="RWGY01000011">
    <property type="protein sequence ID" value="TVU32208.1"/>
    <property type="molecule type" value="Genomic_DNA"/>
</dbReference>
<protein>
    <submittedName>
        <fullName evidence="1">Uncharacterized protein</fullName>
    </submittedName>
</protein>
<feature type="non-terminal residue" evidence="1">
    <location>
        <position position="1"/>
    </location>
</feature>
<comment type="caution">
    <text evidence="1">The sequence shown here is derived from an EMBL/GenBank/DDBJ whole genome shotgun (WGS) entry which is preliminary data.</text>
</comment>